<keyword evidence="1" id="KW-0812">Transmembrane</keyword>
<gene>
    <name evidence="2" type="ORF">Xbud_02905</name>
</gene>
<keyword evidence="1" id="KW-1133">Transmembrane helix</keyword>
<dbReference type="AlphaFoldDB" id="A0A2D0IUB1"/>
<dbReference type="RefSeq" id="WP_280176113.1">
    <property type="nucleotide sequence ID" value="NZ_CAWNNJ010000084.1"/>
</dbReference>
<comment type="caution">
    <text evidence="2">The sequence shown here is derived from an EMBL/GenBank/DDBJ whole genome shotgun (WGS) entry which is preliminary data.</text>
</comment>
<reference evidence="2 3" key="1">
    <citation type="journal article" date="2017" name="Nat. Microbiol.">
        <title>Natural product diversity associated with the nematode symbionts Photorhabdus and Xenorhabdus.</title>
        <authorList>
            <person name="Tobias N.J."/>
            <person name="Wolff H."/>
            <person name="Djahanschiri B."/>
            <person name="Grundmann F."/>
            <person name="Kronenwerth M."/>
            <person name="Shi Y.M."/>
            <person name="Simonyi S."/>
            <person name="Grun P."/>
            <person name="Shapiro-Ilan D."/>
            <person name="Pidot S.J."/>
            <person name="Stinear T.P."/>
            <person name="Ebersberger I."/>
            <person name="Bode H.B."/>
        </authorList>
    </citation>
    <scope>NUCLEOTIDE SEQUENCE [LARGE SCALE GENOMIC DNA]</scope>
    <source>
        <strain evidence="2 3">DSM 16342</strain>
    </source>
</reference>
<sequence>MNNIFVLVIIGLVVICIIVMHHAFDANMAHWLAQFAEWLVR</sequence>
<protein>
    <submittedName>
        <fullName evidence="2">Uncharacterized protein</fullName>
    </submittedName>
</protein>
<proteinExistence type="predicted"/>
<organism evidence="2 3">
    <name type="scientific">Xenorhabdus budapestensis</name>
    <dbReference type="NCBI Taxonomy" id="290110"/>
    <lineage>
        <taxon>Bacteria</taxon>
        <taxon>Pseudomonadati</taxon>
        <taxon>Pseudomonadota</taxon>
        <taxon>Gammaproteobacteria</taxon>
        <taxon>Enterobacterales</taxon>
        <taxon>Morganellaceae</taxon>
        <taxon>Xenorhabdus</taxon>
    </lineage>
</organism>
<name>A0A2D0IUB1_XENBU</name>
<evidence type="ECO:0000313" key="3">
    <source>
        <dbReference type="Proteomes" id="UP000225833"/>
    </source>
</evidence>
<feature type="transmembrane region" description="Helical" evidence="1">
    <location>
        <begin position="6"/>
        <end position="24"/>
    </location>
</feature>
<dbReference type="EMBL" id="NIBS01000018">
    <property type="protein sequence ID" value="PHM25471.1"/>
    <property type="molecule type" value="Genomic_DNA"/>
</dbReference>
<evidence type="ECO:0000313" key="2">
    <source>
        <dbReference type="EMBL" id="PHM25471.1"/>
    </source>
</evidence>
<keyword evidence="1" id="KW-0472">Membrane</keyword>
<accession>A0A2D0IUB1</accession>
<dbReference type="Proteomes" id="UP000225833">
    <property type="component" value="Unassembled WGS sequence"/>
</dbReference>
<evidence type="ECO:0000256" key="1">
    <source>
        <dbReference type="SAM" id="Phobius"/>
    </source>
</evidence>